<evidence type="ECO:0000256" key="3">
    <source>
        <dbReference type="ARBA" id="ARBA00012513"/>
    </source>
</evidence>
<keyword evidence="5" id="KW-0723">Serine/threonine-protein kinase</keyword>
<evidence type="ECO:0000256" key="12">
    <source>
        <dbReference type="ARBA" id="ARBA00022777"/>
    </source>
</evidence>
<dbReference type="InterPro" id="IPR003591">
    <property type="entry name" value="Leu-rich_rpt_typical-subtyp"/>
</dbReference>
<dbReference type="InterPro" id="IPR013210">
    <property type="entry name" value="LRR_N_plant-typ"/>
</dbReference>
<dbReference type="InterPro" id="IPR032675">
    <property type="entry name" value="LRR_dom_sf"/>
</dbReference>
<keyword evidence="12" id="KW-0418">Kinase</keyword>
<keyword evidence="4" id="KW-1003">Cell membrane</keyword>
<dbReference type="Gene3D" id="3.30.200.20">
    <property type="entry name" value="Phosphorylase Kinase, domain 1"/>
    <property type="match status" value="1"/>
</dbReference>
<evidence type="ECO:0000256" key="5">
    <source>
        <dbReference type="ARBA" id="ARBA00022527"/>
    </source>
</evidence>
<dbReference type="SUPFAM" id="SSF52058">
    <property type="entry name" value="L domain-like"/>
    <property type="match status" value="1"/>
</dbReference>
<evidence type="ECO:0000313" key="22">
    <source>
        <dbReference type="Proteomes" id="UP000834106"/>
    </source>
</evidence>
<dbReference type="PROSITE" id="PS50011">
    <property type="entry name" value="PROTEIN_KINASE_DOM"/>
    <property type="match status" value="1"/>
</dbReference>
<evidence type="ECO:0000256" key="9">
    <source>
        <dbReference type="ARBA" id="ARBA00022729"/>
    </source>
</evidence>
<dbReference type="EMBL" id="OU503037">
    <property type="protein sequence ID" value="CAI9757231.1"/>
    <property type="molecule type" value="Genomic_DNA"/>
</dbReference>
<keyword evidence="10" id="KW-0677">Repeat</keyword>
<dbReference type="InterPro" id="IPR051809">
    <property type="entry name" value="Plant_receptor-like_S/T_kinase"/>
</dbReference>
<dbReference type="SMART" id="SM00365">
    <property type="entry name" value="LRR_SD22"/>
    <property type="match status" value="8"/>
</dbReference>
<evidence type="ECO:0000256" key="6">
    <source>
        <dbReference type="ARBA" id="ARBA00022614"/>
    </source>
</evidence>
<dbReference type="GO" id="GO:0006952">
    <property type="term" value="P:defense response"/>
    <property type="evidence" value="ECO:0007669"/>
    <property type="project" value="UniProtKB-ARBA"/>
</dbReference>
<comment type="subcellular location">
    <subcellularLocation>
        <location evidence="1">Cell membrane</location>
        <topology evidence="1">Single-pass membrane protein</topology>
    </subcellularLocation>
    <subcellularLocation>
        <location evidence="2">Membrane</location>
        <topology evidence="2">Single-pass type I membrane protein</topology>
    </subcellularLocation>
</comment>
<evidence type="ECO:0000256" key="7">
    <source>
        <dbReference type="ARBA" id="ARBA00022679"/>
    </source>
</evidence>
<evidence type="ECO:0000256" key="1">
    <source>
        <dbReference type="ARBA" id="ARBA00004162"/>
    </source>
</evidence>
<keyword evidence="11" id="KW-0547">Nucleotide-binding</keyword>
<feature type="chain" id="PRO_5042032742" description="non-specific serine/threonine protein kinase" evidence="19">
    <location>
        <begin position="23"/>
        <end position="931"/>
    </location>
</feature>
<evidence type="ECO:0000256" key="13">
    <source>
        <dbReference type="ARBA" id="ARBA00022840"/>
    </source>
</evidence>
<name>A0AAD1YTG2_9LAMI</name>
<feature type="transmembrane region" description="Helical" evidence="18">
    <location>
        <begin position="628"/>
        <end position="647"/>
    </location>
</feature>
<organism evidence="21 22">
    <name type="scientific">Fraxinus pennsylvanica</name>
    <dbReference type="NCBI Taxonomy" id="56036"/>
    <lineage>
        <taxon>Eukaryota</taxon>
        <taxon>Viridiplantae</taxon>
        <taxon>Streptophyta</taxon>
        <taxon>Embryophyta</taxon>
        <taxon>Tracheophyta</taxon>
        <taxon>Spermatophyta</taxon>
        <taxon>Magnoliopsida</taxon>
        <taxon>eudicotyledons</taxon>
        <taxon>Gunneridae</taxon>
        <taxon>Pentapetalae</taxon>
        <taxon>asterids</taxon>
        <taxon>lamiids</taxon>
        <taxon>Lamiales</taxon>
        <taxon>Oleaceae</taxon>
        <taxon>Oleeae</taxon>
        <taxon>Fraxinus</taxon>
    </lineage>
</organism>
<reference evidence="21" key="1">
    <citation type="submission" date="2023-05" db="EMBL/GenBank/DDBJ databases">
        <authorList>
            <person name="Huff M."/>
        </authorList>
    </citation>
    <scope>NUCLEOTIDE SEQUENCE</scope>
</reference>
<evidence type="ECO:0000256" key="2">
    <source>
        <dbReference type="ARBA" id="ARBA00004479"/>
    </source>
</evidence>
<evidence type="ECO:0000256" key="14">
    <source>
        <dbReference type="ARBA" id="ARBA00022989"/>
    </source>
</evidence>
<dbReference type="InterPro" id="IPR000719">
    <property type="entry name" value="Prot_kinase_dom"/>
</dbReference>
<feature type="signal peptide" evidence="19">
    <location>
        <begin position="1"/>
        <end position="22"/>
    </location>
</feature>
<dbReference type="Pfam" id="PF23598">
    <property type="entry name" value="LRR_14"/>
    <property type="match status" value="2"/>
</dbReference>
<keyword evidence="17" id="KW-0325">Glycoprotein</keyword>
<dbReference type="InterPro" id="IPR001245">
    <property type="entry name" value="Ser-Thr/Tyr_kinase_cat_dom"/>
</dbReference>
<dbReference type="Pfam" id="PF13855">
    <property type="entry name" value="LRR_8"/>
    <property type="match status" value="1"/>
</dbReference>
<dbReference type="InterPro" id="IPR001611">
    <property type="entry name" value="Leu-rich_rpt"/>
</dbReference>
<keyword evidence="14 18" id="KW-1133">Transmembrane helix</keyword>
<evidence type="ECO:0000256" key="15">
    <source>
        <dbReference type="ARBA" id="ARBA00023136"/>
    </source>
</evidence>
<dbReference type="PANTHER" id="PTHR27008:SF585">
    <property type="entry name" value="PROTEIN KINASE DOMAIN-CONTAINING PROTEIN"/>
    <property type="match status" value="1"/>
</dbReference>
<dbReference type="Pfam" id="PF00560">
    <property type="entry name" value="LRR_1"/>
    <property type="match status" value="3"/>
</dbReference>
<dbReference type="FunFam" id="3.80.10.10:FF:000288">
    <property type="entry name" value="LRR receptor-like serine/threonine-protein kinase EFR"/>
    <property type="match status" value="1"/>
</dbReference>
<dbReference type="Pfam" id="PF00069">
    <property type="entry name" value="Pkinase"/>
    <property type="match status" value="1"/>
</dbReference>
<accession>A0AAD1YTG2</accession>
<dbReference type="EC" id="2.7.11.1" evidence="3"/>
<keyword evidence="15 18" id="KW-0472">Membrane</keyword>
<dbReference type="FunFam" id="3.80.10.10:FF:000101">
    <property type="entry name" value="LRR receptor-like serine/threonine-protein kinase ERECTA"/>
    <property type="match status" value="1"/>
</dbReference>
<sequence length="931" mass="103615">MGKNVIFMSLAMLYFLISIVSSLNSSSDEYALLSFKSQITDPNKILAKNWSQGTSFCNWIGITCGRRHRRVKYLNLAYMGLGGTIAKEIGELSFLRSLIISNNNFHGFIPDEIGNLSQLREIEMQENEINGPIPASLGSLENLQKLNLSDNTLDGNVPNRIFNLSSLIEIGLSKNSLTGSLPLDICCNLTKLEKLRISWNQISGNIPPSLGTCKNLELLSLSYNHFSGRIPMEVGNLSKLQSLDLGGNNLTGWILVLSGEIPASISYFSKLTRLYLGHNSFTGRVPMNLGNLQNLQILSFRFNQLTNDPSMLELDFLVSLENCRKLKIIRMENNSFDGILPKSMGNLSASIERFDADLNGIKGIIPNEIGNLSNLIELGIGNNELTGKIPDTLGQLRNLQELRLYDNKLQGSLPVNLCNLVNLYLIDLGVNKLSQQLPTCLGNLTALREIYVDYNSLTSSIPSTLWNNKEIQFLNLAYNFLSGSLAPEIGNIKSMILINLSGNRFSGDIPSTIGQLQNLEDLILSNNRLYGPIPESFSNLISLQNLDLSNNSLYGVIPKSLEKLDHLQYFNVSFNELNGEIPNGGPFKNFTSDFFTGNRELCGASQFLVKSCKDNKTRLSRSSSILKYILPSIVVVLSLAIIVVYLIRRHGRNTLLPARSGSPIAVKRISYYEVLNATNKFGEENLIDKGSIGSVYKGIFSDGMIAAIKLFNLDLEAAHQSFDNECQILCNIRHRNLVKVISSCSNLDLKALVLEYMPNGNLTRLLSSSNYLLNIAQSILLLDEDMVAHVADFGISMLFTEDQRILITKTLGTIGYMSPEYGSTGLLSTMADVYSYGIMMMEIFTKKKPTDAIFVGEFTMRKWVLESFPDAITHIVDVDLLNATEDNIRAKESCFRLIMELALECTNDLPVERLNIKDVLTRLKKIKTQFC</sequence>
<dbReference type="Pfam" id="PF08263">
    <property type="entry name" value="LRRNT_2"/>
    <property type="match status" value="1"/>
</dbReference>
<keyword evidence="8 18" id="KW-0812">Transmembrane</keyword>
<evidence type="ECO:0000256" key="19">
    <source>
        <dbReference type="SAM" id="SignalP"/>
    </source>
</evidence>
<dbReference type="FunFam" id="3.80.10.10:FF:002851">
    <property type="entry name" value="Uncharacterized protein"/>
    <property type="match status" value="1"/>
</dbReference>
<dbReference type="InterPro" id="IPR055414">
    <property type="entry name" value="LRR_R13L4/SHOC2-like"/>
</dbReference>
<dbReference type="SUPFAM" id="SSF56112">
    <property type="entry name" value="Protein kinase-like (PK-like)"/>
    <property type="match status" value="1"/>
</dbReference>
<keyword evidence="6" id="KW-0433">Leucine-rich repeat</keyword>
<evidence type="ECO:0000313" key="21">
    <source>
        <dbReference type="EMBL" id="CAI9757231.1"/>
    </source>
</evidence>
<evidence type="ECO:0000256" key="8">
    <source>
        <dbReference type="ARBA" id="ARBA00022692"/>
    </source>
</evidence>
<gene>
    <name evidence="21" type="ORF">FPE_LOCUS4661</name>
</gene>
<keyword evidence="22" id="KW-1185">Reference proteome</keyword>
<dbReference type="GO" id="GO:0005886">
    <property type="term" value="C:plasma membrane"/>
    <property type="evidence" value="ECO:0007669"/>
    <property type="project" value="UniProtKB-SubCell"/>
</dbReference>
<evidence type="ECO:0000256" key="16">
    <source>
        <dbReference type="ARBA" id="ARBA00023170"/>
    </source>
</evidence>
<dbReference type="FunFam" id="3.30.200.20:FF:000661">
    <property type="entry name" value="Serine-threonine protein kinase plant-type"/>
    <property type="match status" value="1"/>
</dbReference>
<keyword evidence="16" id="KW-0675">Receptor</keyword>
<dbReference type="GO" id="GO:0051707">
    <property type="term" value="P:response to other organism"/>
    <property type="evidence" value="ECO:0007669"/>
    <property type="project" value="UniProtKB-ARBA"/>
</dbReference>
<dbReference type="InterPro" id="IPR011009">
    <property type="entry name" value="Kinase-like_dom_sf"/>
</dbReference>
<proteinExistence type="predicted"/>
<keyword evidence="7" id="KW-0808">Transferase</keyword>
<dbReference type="GO" id="GO:0004674">
    <property type="term" value="F:protein serine/threonine kinase activity"/>
    <property type="evidence" value="ECO:0007669"/>
    <property type="project" value="UniProtKB-KW"/>
</dbReference>
<dbReference type="SUPFAM" id="SSF52047">
    <property type="entry name" value="RNI-like"/>
    <property type="match status" value="1"/>
</dbReference>
<dbReference type="Pfam" id="PF07714">
    <property type="entry name" value="PK_Tyr_Ser-Thr"/>
    <property type="match status" value="1"/>
</dbReference>
<protein>
    <recommendedName>
        <fullName evidence="3">non-specific serine/threonine protein kinase</fullName>
        <ecNumber evidence="3">2.7.11.1</ecNumber>
    </recommendedName>
</protein>
<feature type="domain" description="Protein kinase" evidence="20">
    <location>
        <begin position="681"/>
        <end position="926"/>
    </location>
</feature>
<evidence type="ECO:0000259" key="20">
    <source>
        <dbReference type="PROSITE" id="PS50011"/>
    </source>
</evidence>
<dbReference type="AlphaFoldDB" id="A0AAD1YTG2"/>
<dbReference type="SMART" id="SM00369">
    <property type="entry name" value="LRR_TYP"/>
    <property type="match status" value="9"/>
</dbReference>
<dbReference type="Gene3D" id="3.80.10.10">
    <property type="entry name" value="Ribonuclease Inhibitor"/>
    <property type="match status" value="4"/>
</dbReference>
<evidence type="ECO:0000256" key="17">
    <source>
        <dbReference type="ARBA" id="ARBA00023180"/>
    </source>
</evidence>
<evidence type="ECO:0000256" key="4">
    <source>
        <dbReference type="ARBA" id="ARBA00022475"/>
    </source>
</evidence>
<dbReference type="Gene3D" id="1.10.510.10">
    <property type="entry name" value="Transferase(Phosphotransferase) domain 1"/>
    <property type="match status" value="1"/>
</dbReference>
<evidence type="ECO:0000256" key="11">
    <source>
        <dbReference type="ARBA" id="ARBA00022741"/>
    </source>
</evidence>
<keyword evidence="9 19" id="KW-0732">Signal</keyword>
<keyword evidence="13" id="KW-0067">ATP-binding</keyword>
<dbReference type="Proteomes" id="UP000834106">
    <property type="component" value="Chromosome 2"/>
</dbReference>
<evidence type="ECO:0000256" key="10">
    <source>
        <dbReference type="ARBA" id="ARBA00022737"/>
    </source>
</evidence>
<dbReference type="GO" id="GO:0005524">
    <property type="term" value="F:ATP binding"/>
    <property type="evidence" value="ECO:0007669"/>
    <property type="project" value="UniProtKB-KW"/>
</dbReference>
<evidence type="ECO:0000256" key="18">
    <source>
        <dbReference type="SAM" id="Phobius"/>
    </source>
</evidence>
<dbReference type="PANTHER" id="PTHR27008">
    <property type="entry name" value="OS04G0122200 PROTEIN"/>
    <property type="match status" value="1"/>
</dbReference>